<evidence type="ECO:0000256" key="1">
    <source>
        <dbReference type="ARBA" id="ARBA00023016"/>
    </source>
</evidence>
<keyword evidence="5" id="KW-0808">Transferase</keyword>
<dbReference type="OrthoDB" id="9792284at2"/>
<name>A0A3B7MPN7_9BACT</name>
<dbReference type="AlphaFoldDB" id="A0A3B7MPN7"/>
<dbReference type="InterPro" id="IPR002818">
    <property type="entry name" value="DJ-1/PfpI"/>
</dbReference>
<dbReference type="Pfam" id="PF01965">
    <property type="entry name" value="DJ-1_PfpI"/>
    <property type="match status" value="1"/>
</dbReference>
<dbReference type="RefSeq" id="WP_119048449.1">
    <property type="nucleotide sequence ID" value="NZ_CP032157.1"/>
</dbReference>
<dbReference type="PANTHER" id="PTHR48094:SF11">
    <property type="entry name" value="GLUTATHIONE-INDEPENDENT GLYOXALASE HSP31-RELATED"/>
    <property type="match status" value="1"/>
</dbReference>
<keyword evidence="5" id="KW-0315">Glutamine amidotransferase</keyword>
<dbReference type="Gene3D" id="3.40.50.880">
    <property type="match status" value="1"/>
</dbReference>
<dbReference type="GO" id="GO:0005737">
    <property type="term" value="C:cytoplasm"/>
    <property type="evidence" value="ECO:0007669"/>
    <property type="project" value="TreeGrafter"/>
</dbReference>
<dbReference type="EMBL" id="CP032157">
    <property type="protein sequence ID" value="AXY72611.1"/>
    <property type="molecule type" value="Genomic_DNA"/>
</dbReference>
<comment type="similarity">
    <text evidence="3">Belongs to the peptidase C56 family. HSP31-like subfamily.</text>
</comment>
<keyword evidence="2" id="KW-0456">Lyase</keyword>
<protein>
    <submittedName>
        <fullName evidence="5">Type 1 glutamine amidotransferase domain-containing protein</fullName>
    </submittedName>
</protein>
<dbReference type="CDD" id="cd03141">
    <property type="entry name" value="GATase1_Hsp31_like"/>
    <property type="match status" value="1"/>
</dbReference>
<dbReference type="SUPFAM" id="SSF52317">
    <property type="entry name" value="Class I glutamine amidotransferase-like"/>
    <property type="match status" value="1"/>
</dbReference>
<dbReference type="GO" id="GO:0016740">
    <property type="term" value="F:transferase activity"/>
    <property type="evidence" value="ECO:0007669"/>
    <property type="project" value="UniProtKB-KW"/>
</dbReference>
<evidence type="ECO:0000313" key="6">
    <source>
        <dbReference type="Proteomes" id="UP000263900"/>
    </source>
</evidence>
<dbReference type="PANTHER" id="PTHR48094">
    <property type="entry name" value="PROTEIN/NUCLEIC ACID DEGLYCASE DJ-1-RELATED"/>
    <property type="match status" value="1"/>
</dbReference>
<sequence>MTKPIKVLFVTTSHDTVGATTEKTGLWLDELATPYFIFKDAGSYISIASPRGGAVPVDPKSESVMSVTRSSKRFRNDTEAMNHLSRSMLLLDVKEENYDLLFITGGHGAMWDLAANPLLKQLVEHFNTKNKPVGAVCHGVVALLTVTEGKDNLWIKGKAITGFSNREEESAGMTQLLPFLLETKLQSLGATYTSGTDHTKHVVSAGNVITGQNPASAEEVAKMTLNMIRPTYNVVRK</sequence>
<feature type="domain" description="DJ-1/PfpI" evidence="4">
    <location>
        <begin position="30"/>
        <end position="224"/>
    </location>
</feature>
<dbReference type="GO" id="GO:0019243">
    <property type="term" value="P:methylglyoxal catabolic process to D-lactate via S-lactoyl-glutathione"/>
    <property type="evidence" value="ECO:0007669"/>
    <property type="project" value="TreeGrafter"/>
</dbReference>
<dbReference type="GO" id="GO:0019172">
    <property type="term" value="F:glyoxalase III activity"/>
    <property type="evidence" value="ECO:0007669"/>
    <property type="project" value="TreeGrafter"/>
</dbReference>
<evidence type="ECO:0000256" key="3">
    <source>
        <dbReference type="ARBA" id="ARBA00038493"/>
    </source>
</evidence>
<dbReference type="Proteomes" id="UP000263900">
    <property type="component" value="Chromosome"/>
</dbReference>
<gene>
    <name evidence="5" type="ORF">D3H65_00875</name>
</gene>
<dbReference type="KEGG" id="pseg:D3H65_00875"/>
<dbReference type="InterPro" id="IPR050325">
    <property type="entry name" value="Prot/Nucl_acid_deglycase"/>
</dbReference>
<keyword evidence="6" id="KW-1185">Reference proteome</keyword>
<evidence type="ECO:0000256" key="2">
    <source>
        <dbReference type="ARBA" id="ARBA00023239"/>
    </source>
</evidence>
<keyword evidence="1" id="KW-0346">Stress response</keyword>
<accession>A0A3B7MPN7</accession>
<organism evidence="5 6">
    <name type="scientific">Paraflavitalea soli</name>
    <dbReference type="NCBI Taxonomy" id="2315862"/>
    <lineage>
        <taxon>Bacteria</taxon>
        <taxon>Pseudomonadati</taxon>
        <taxon>Bacteroidota</taxon>
        <taxon>Chitinophagia</taxon>
        <taxon>Chitinophagales</taxon>
        <taxon>Chitinophagaceae</taxon>
        <taxon>Paraflavitalea</taxon>
    </lineage>
</organism>
<evidence type="ECO:0000313" key="5">
    <source>
        <dbReference type="EMBL" id="AXY72611.1"/>
    </source>
</evidence>
<dbReference type="InterPro" id="IPR029062">
    <property type="entry name" value="Class_I_gatase-like"/>
</dbReference>
<reference evidence="5 6" key="1">
    <citation type="submission" date="2018-09" db="EMBL/GenBank/DDBJ databases">
        <title>Genome sequencing of strain 6GH32-13.</title>
        <authorList>
            <person name="Weon H.-Y."/>
            <person name="Heo J."/>
            <person name="Kwon S.-W."/>
        </authorList>
    </citation>
    <scope>NUCLEOTIDE SEQUENCE [LARGE SCALE GENOMIC DNA]</scope>
    <source>
        <strain evidence="5 6">5GH32-13</strain>
    </source>
</reference>
<evidence type="ECO:0000259" key="4">
    <source>
        <dbReference type="Pfam" id="PF01965"/>
    </source>
</evidence>
<proteinExistence type="inferred from homology"/>